<dbReference type="CDD" id="cd00037">
    <property type="entry name" value="CLECT"/>
    <property type="match status" value="1"/>
</dbReference>
<dbReference type="PROSITE" id="PS50041">
    <property type="entry name" value="C_TYPE_LECTIN_2"/>
    <property type="match status" value="1"/>
</dbReference>
<protein>
    <recommendedName>
        <fullName evidence="2">C-type lectin domain-containing protein</fullName>
    </recommendedName>
</protein>
<dbReference type="InterPro" id="IPR001304">
    <property type="entry name" value="C-type_lectin-like"/>
</dbReference>
<evidence type="ECO:0000256" key="1">
    <source>
        <dbReference type="SAM" id="SignalP"/>
    </source>
</evidence>
<keyword evidence="1" id="KW-0732">Signal</keyword>
<dbReference type="SUPFAM" id="SSF56436">
    <property type="entry name" value="C-type lectin-like"/>
    <property type="match status" value="1"/>
</dbReference>
<reference evidence="3" key="1">
    <citation type="submission" date="2021-01" db="EMBL/GenBank/DDBJ databases">
        <authorList>
            <person name="Corre E."/>
            <person name="Pelletier E."/>
            <person name="Niang G."/>
            <person name="Scheremetjew M."/>
            <person name="Finn R."/>
            <person name="Kale V."/>
            <person name="Holt S."/>
            <person name="Cochrane G."/>
            <person name="Meng A."/>
            <person name="Brown T."/>
            <person name="Cohen L."/>
        </authorList>
    </citation>
    <scope>NUCLEOTIDE SEQUENCE</scope>
    <source>
        <strain evidence="3">CCMP147</strain>
    </source>
</reference>
<evidence type="ECO:0000313" key="3">
    <source>
        <dbReference type="EMBL" id="CAD8302717.1"/>
    </source>
</evidence>
<dbReference type="AlphaFoldDB" id="A0A7R9VQF3"/>
<gene>
    <name evidence="3" type="ORF">TDUB1175_LOCUS6067</name>
</gene>
<dbReference type="SMART" id="SM00034">
    <property type="entry name" value="CLECT"/>
    <property type="match status" value="1"/>
</dbReference>
<dbReference type="EMBL" id="HBED01012177">
    <property type="protein sequence ID" value="CAD8302717.1"/>
    <property type="molecule type" value="Transcribed_RNA"/>
</dbReference>
<dbReference type="InterPro" id="IPR016186">
    <property type="entry name" value="C-type_lectin-like/link_sf"/>
</dbReference>
<feature type="chain" id="PRO_5031454880" description="C-type lectin domain-containing protein" evidence="1">
    <location>
        <begin position="24"/>
        <end position="362"/>
    </location>
</feature>
<evidence type="ECO:0000259" key="2">
    <source>
        <dbReference type="PROSITE" id="PS50041"/>
    </source>
</evidence>
<organism evidence="3">
    <name type="scientific">Pseudictyota dubia</name>
    <dbReference type="NCBI Taxonomy" id="2749911"/>
    <lineage>
        <taxon>Eukaryota</taxon>
        <taxon>Sar</taxon>
        <taxon>Stramenopiles</taxon>
        <taxon>Ochrophyta</taxon>
        <taxon>Bacillariophyta</taxon>
        <taxon>Mediophyceae</taxon>
        <taxon>Biddulphiophycidae</taxon>
        <taxon>Eupodiscales</taxon>
        <taxon>Odontellaceae</taxon>
        <taxon>Pseudictyota</taxon>
    </lineage>
</organism>
<feature type="domain" description="C-type lectin" evidence="2">
    <location>
        <begin position="211"/>
        <end position="359"/>
    </location>
</feature>
<sequence length="362" mass="40721">MLRSSFLLPLLALVASTTSSVDAAQLRGGGQDTDNSNSNSVRNLQSQYCLSRIPEGRYYIKTIDSIDSYMWMNVDRNGDYQPGKDRRVISYHTTGMTWPLGDNFEFRVWHVNKNNRDDEIKIKNVGRGHWVNTKDIGPKGRVVRGLDTDNTWRLHAVDDGTRTGNCEYYMSTKANGSRKWLVMGHGSNTMEWNNGLQVQNSDNNKLRVYFQRAKCTYWLTNGYYHYWDAVKYCNNQGAEIASITTDKDWEDVQQVAVIATCNGYCGGAAEVSSCPWYWLGAAETVIHESGWAWDDGTDWTYVPPVGFFEVNNDPATQVSLAGWGPASAACPHPNGSTDARDASGWHDVNKGWKMRAVCMTIT</sequence>
<dbReference type="Gene3D" id="3.10.100.10">
    <property type="entry name" value="Mannose-Binding Protein A, subunit A"/>
    <property type="match status" value="1"/>
</dbReference>
<proteinExistence type="predicted"/>
<dbReference type="InterPro" id="IPR016187">
    <property type="entry name" value="CTDL_fold"/>
</dbReference>
<name>A0A7R9VQF3_9STRA</name>
<accession>A0A7R9VQF3</accession>
<feature type="signal peptide" evidence="1">
    <location>
        <begin position="1"/>
        <end position="23"/>
    </location>
</feature>